<feature type="non-terminal residue" evidence="2">
    <location>
        <position position="83"/>
    </location>
</feature>
<accession>A0A382YVU3</accession>
<evidence type="ECO:0000256" key="1">
    <source>
        <dbReference type="SAM" id="Phobius"/>
    </source>
</evidence>
<dbReference type="EMBL" id="UINC01178858">
    <property type="protein sequence ID" value="SVD87241.1"/>
    <property type="molecule type" value="Genomic_DNA"/>
</dbReference>
<sequence length="83" mass="9342">MKDNIPSHSSIKTKHEHKAPDLTPVQRFGEAIADRVERWMPSPFLFAILLTYVAAIAAIISEGVSVPEIARSWYGGFWSLLQF</sequence>
<gene>
    <name evidence="2" type="ORF">METZ01_LOCUS440095</name>
</gene>
<name>A0A382YVU3_9ZZZZ</name>
<proteinExistence type="predicted"/>
<dbReference type="Pfam" id="PF02667">
    <property type="entry name" value="SCFA_trans"/>
    <property type="match status" value="1"/>
</dbReference>
<evidence type="ECO:0008006" key="3">
    <source>
        <dbReference type="Google" id="ProtNLM"/>
    </source>
</evidence>
<feature type="transmembrane region" description="Helical" evidence="1">
    <location>
        <begin position="44"/>
        <end position="64"/>
    </location>
</feature>
<evidence type="ECO:0000313" key="2">
    <source>
        <dbReference type="EMBL" id="SVD87241.1"/>
    </source>
</evidence>
<keyword evidence="1" id="KW-1133">Transmembrane helix</keyword>
<protein>
    <recommendedName>
        <fullName evidence="3">Short-chain fatty acid transporter</fullName>
    </recommendedName>
</protein>
<keyword evidence="1" id="KW-0812">Transmembrane</keyword>
<organism evidence="2">
    <name type="scientific">marine metagenome</name>
    <dbReference type="NCBI Taxonomy" id="408172"/>
    <lineage>
        <taxon>unclassified sequences</taxon>
        <taxon>metagenomes</taxon>
        <taxon>ecological metagenomes</taxon>
    </lineage>
</organism>
<reference evidence="2" key="1">
    <citation type="submission" date="2018-05" db="EMBL/GenBank/DDBJ databases">
        <authorList>
            <person name="Lanie J.A."/>
            <person name="Ng W.-L."/>
            <person name="Kazmierczak K.M."/>
            <person name="Andrzejewski T.M."/>
            <person name="Davidsen T.M."/>
            <person name="Wayne K.J."/>
            <person name="Tettelin H."/>
            <person name="Glass J.I."/>
            <person name="Rusch D."/>
            <person name="Podicherti R."/>
            <person name="Tsui H.-C.T."/>
            <person name="Winkler M.E."/>
        </authorList>
    </citation>
    <scope>NUCLEOTIDE SEQUENCE</scope>
</reference>
<dbReference type="InterPro" id="IPR006160">
    <property type="entry name" value="SCFA_transpt_AtoE"/>
</dbReference>
<keyword evidence="1" id="KW-0472">Membrane</keyword>
<dbReference type="AlphaFoldDB" id="A0A382YVU3"/>